<dbReference type="eggNOG" id="COG1432">
    <property type="taxonomic scope" value="Bacteria"/>
</dbReference>
<dbReference type="KEGG" id="psl:Psta_0343"/>
<evidence type="ECO:0000313" key="2">
    <source>
        <dbReference type="EMBL" id="ADB15033.1"/>
    </source>
</evidence>
<evidence type="ECO:0000313" key="3">
    <source>
        <dbReference type="Proteomes" id="UP000001887"/>
    </source>
</evidence>
<evidence type="ECO:0000259" key="1">
    <source>
        <dbReference type="Pfam" id="PF18475"/>
    </source>
</evidence>
<dbReference type="STRING" id="530564.Psta_0343"/>
<organism evidence="2 3">
    <name type="scientific">Pirellula staleyi (strain ATCC 27377 / DSM 6068 / ICPB 4128)</name>
    <name type="common">Pirella staleyi</name>
    <dbReference type="NCBI Taxonomy" id="530564"/>
    <lineage>
        <taxon>Bacteria</taxon>
        <taxon>Pseudomonadati</taxon>
        <taxon>Planctomycetota</taxon>
        <taxon>Planctomycetia</taxon>
        <taxon>Pirellulales</taxon>
        <taxon>Pirellulaceae</taxon>
        <taxon>Pirellula</taxon>
    </lineage>
</organism>
<sequence>MRIQHVLIDFENVQPSNLNGLDAEHFKVLLFIGANQSKLSFELAASMHKLGSRGEYVKITSTGSNALDFHIAFYVGQLVAQDPTGYFHFVSKDQGFDPLITHLRSKKIAAQRWTSLQEIPLLKAARATTDDERLEIVADKLRQYGASRPRTMKRLHSLVHALFQKQLAEDKLQMLLKALQKKGWVVESENKLSYALPECAASPIA</sequence>
<protein>
    <recommendedName>
        <fullName evidence="1">PIN-like domain-containing protein</fullName>
    </recommendedName>
</protein>
<dbReference type="AlphaFoldDB" id="D2R2C4"/>
<keyword evidence="3" id="KW-1185">Reference proteome</keyword>
<dbReference type="EMBL" id="CP001848">
    <property type="protein sequence ID" value="ADB15033.1"/>
    <property type="molecule type" value="Genomic_DNA"/>
</dbReference>
<dbReference type="HOGENOM" id="CLU_086011_0_1_0"/>
<dbReference type="OrthoDB" id="9791898at2"/>
<feature type="domain" description="PIN-like" evidence="1">
    <location>
        <begin position="7"/>
        <end position="105"/>
    </location>
</feature>
<dbReference type="InterPro" id="IPR041494">
    <property type="entry name" value="PIN7"/>
</dbReference>
<reference evidence="2 3" key="1">
    <citation type="journal article" date="2009" name="Stand. Genomic Sci.">
        <title>Complete genome sequence of Pirellula staleyi type strain (ATCC 27377).</title>
        <authorList>
            <person name="Clum A."/>
            <person name="Tindall B.J."/>
            <person name="Sikorski J."/>
            <person name="Ivanova N."/>
            <person name="Mavrommatis K."/>
            <person name="Lucas S."/>
            <person name="Glavina del Rio T."/>
            <person name="Nolan M."/>
            <person name="Chen F."/>
            <person name="Tice H."/>
            <person name="Pitluck S."/>
            <person name="Cheng J.F."/>
            <person name="Chertkov O."/>
            <person name="Brettin T."/>
            <person name="Han C."/>
            <person name="Detter J.C."/>
            <person name="Kuske C."/>
            <person name="Bruce D."/>
            <person name="Goodwin L."/>
            <person name="Ovchinikova G."/>
            <person name="Pati A."/>
            <person name="Mikhailova N."/>
            <person name="Chen A."/>
            <person name="Palaniappan K."/>
            <person name="Land M."/>
            <person name="Hauser L."/>
            <person name="Chang Y.J."/>
            <person name="Jeffries C.D."/>
            <person name="Chain P."/>
            <person name="Rohde M."/>
            <person name="Goker M."/>
            <person name="Bristow J."/>
            <person name="Eisen J.A."/>
            <person name="Markowitz V."/>
            <person name="Hugenholtz P."/>
            <person name="Kyrpides N.C."/>
            <person name="Klenk H.P."/>
            <person name="Lapidus A."/>
        </authorList>
    </citation>
    <scope>NUCLEOTIDE SEQUENCE [LARGE SCALE GENOMIC DNA]</scope>
    <source>
        <strain evidence="3">ATCC 27377 / DSM 6068 / ICPB 4128</strain>
    </source>
</reference>
<dbReference type="Proteomes" id="UP000001887">
    <property type="component" value="Chromosome"/>
</dbReference>
<proteinExistence type="predicted"/>
<dbReference type="Pfam" id="PF18475">
    <property type="entry name" value="PIN7"/>
    <property type="match status" value="1"/>
</dbReference>
<name>D2R2C4_PIRSD</name>
<gene>
    <name evidence="2" type="ordered locus">Psta_0343</name>
</gene>
<dbReference type="eggNOG" id="COG1403">
    <property type="taxonomic scope" value="Bacteria"/>
</dbReference>
<accession>D2R2C4</accession>